<evidence type="ECO:0000313" key="4">
    <source>
        <dbReference type="Proteomes" id="UP000638353"/>
    </source>
</evidence>
<dbReference type="InterPro" id="IPR006680">
    <property type="entry name" value="Amidohydro-rel"/>
</dbReference>
<dbReference type="Gene3D" id="3.20.20.140">
    <property type="entry name" value="Metal-dependent hydrolases"/>
    <property type="match status" value="1"/>
</dbReference>
<evidence type="ECO:0000259" key="2">
    <source>
        <dbReference type="Pfam" id="PF04909"/>
    </source>
</evidence>
<dbReference type="GO" id="GO:0016787">
    <property type="term" value="F:hydrolase activity"/>
    <property type="evidence" value="ECO:0007669"/>
    <property type="project" value="InterPro"/>
</dbReference>
<reference evidence="3" key="2">
    <citation type="submission" date="2020-09" db="EMBL/GenBank/DDBJ databases">
        <authorList>
            <person name="Sun Q."/>
            <person name="Ohkuma M."/>
        </authorList>
    </citation>
    <scope>NUCLEOTIDE SEQUENCE</scope>
    <source>
        <strain evidence="3">JCM 4637</strain>
    </source>
</reference>
<dbReference type="InterPro" id="IPR032465">
    <property type="entry name" value="ACMSD"/>
</dbReference>
<feature type="domain" description="Amidohydrolase-related" evidence="2">
    <location>
        <begin position="4"/>
        <end position="167"/>
    </location>
</feature>
<dbReference type="Proteomes" id="UP000638353">
    <property type="component" value="Unassembled WGS sequence"/>
</dbReference>
<sequence>MTSVDVHAHYFPELYLDMLDEFHGSPAGTAGLRGAGGGGTPAEIEARLAAMDAAGIDVQLLSAPPLVPYFDDATQALGAARVANAAYTDLIRAHPDRFRALAALPLPNGLAAGDELGRAMDELGFLGAAVTTTVLGRPLSDREFVPLFDALERRGAVLLVHPTGGESGQRAYEGLDLTAYPSIRLITTGSVPPERPLNALHHHAVADADGLRRAAVTFGPERLLPGSGYPYRTQGEAAAVGSGAAEFLGL</sequence>
<dbReference type="GO" id="GO:0016831">
    <property type="term" value="F:carboxy-lyase activity"/>
    <property type="evidence" value="ECO:0007669"/>
    <property type="project" value="InterPro"/>
</dbReference>
<evidence type="ECO:0000313" key="3">
    <source>
        <dbReference type="EMBL" id="GHC79608.1"/>
    </source>
</evidence>
<protein>
    <submittedName>
        <fullName evidence="3">Amidohydrolase (Aminocarboxymuconate-semialdehyde decarboxylase)</fullName>
    </submittedName>
</protein>
<dbReference type="GO" id="GO:0005737">
    <property type="term" value="C:cytoplasm"/>
    <property type="evidence" value="ECO:0007669"/>
    <property type="project" value="TreeGrafter"/>
</dbReference>
<dbReference type="InterPro" id="IPR032466">
    <property type="entry name" value="Metal_Hydrolase"/>
</dbReference>
<dbReference type="GO" id="GO:0019748">
    <property type="term" value="P:secondary metabolic process"/>
    <property type="evidence" value="ECO:0007669"/>
    <property type="project" value="TreeGrafter"/>
</dbReference>
<proteinExistence type="predicted"/>
<dbReference type="Pfam" id="PF04909">
    <property type="entry name" value="Amidohydro_2"/>
    <property type="match status" value="1"/>
</dbReference>
<organism evidence="3 4">
    <name type="scientific">Streptomyces finlayi</name>
    <dbReference type="NCBI Taxonomy" id="67296"/>
    <lineage>
        <taxon>Bacteria</taxon>
        <taxon>Bacillati</taxon>
        <taxon>Actinomycetota</taxon>
        <taxon>Actinomycetes</taxon>
        <taxon>Kitasatosporales</taxon>
        <taxon>Streptomycetaceae</taxon>
        <taxon>Streptomyces</taxon>
    </lineage>
</organism>
<dbReference type="PANTHER" id="PTHR21240:SF28">
    <property type="entry name" value="ISO-OROTATE DECARBOXYLASE (EUROFUNG)"/>
    <property type="match status" value="1"/>
</dbReference>
<accession>A0A918WSW6</accession>
<evidence type="ECO:0000256" key="1">
    <source>
        <dbReference type="ARBA" id="ARBA00023239"/>
    </source>
</evidence>
<dbReference type="RefSeq" id="WP_189821072.1">
    <property type="nucleotide sequence ID" value="NZ_BMVC01000001.1"/>
</dbReference>
<dbReference type="AlphaFoldDB" id="A0A918WSW6"/>
<dbReference type="SUPFAM" id="SSF51556">
    <property type="entry name" value="Metallo-dependent hydrolases"/>
    <property type="match status" value="1"/>
</dbReference>
<reference evidence="3" key="1">
    <citation type="journal article" date="2014" name="Int. J. Syst. Evol. Microbiol.">
        <title>Complete genome sequence of Corynebacterium casei LMG S-19264T (=DSM 44701T), isolated from a smear-ripened cheese.</title>
        <authorList>
            <consortium name="US DOE Joint Genome Institute (JGI-PGF)"/>
            <person name="Walter F."/>
            <person name="Albersmeier A."/>
            <person name="Kalinowski J."/>
            <person name="Ruckert C."/>
        </authorList>
    </citation>
    <scope>NUCLEOTIDE SEQUENCE</scope>
    <source>
        <strain evidence="3">JCM 4637</strain>
    </source>
</reference>
<keyword evidence="1" id="KW-0456">Lyase</keyword>
<dbReference type="EMBL" id="BMVC01000001">
    <property type="protein sequence ID" value="GHC79608.1"/>
    <property type="molecule type" value="Genomic_DNA"/>
</dbReference>
<gene>
    <name evidence="3" type="ORF">GCM10010334_05990</name>
</gene>
<dbReference type="PANTHER" id="PTHR21240">
    <property type="entry name" value="2-AMINO-3-CARBOXYLMUCONATE-6-SEMIALDEHYDE DECARBOXYLASE"/>
    <property type="match status" value="1"/>
</dbReference>
<comment type="caution">
    <text evidence="3">The sequence shown here is derived from an EMBL/GenBank/DDBJ whole genome shotgun (WGS) entry which is preliminary data.</text>
</comment>
<name>A0A918WSW6_9ACTN</name>